<sequence>MWRSSWWLGSCGSTTRRPSSSRFRLLHLCKPSPWSRPKWSEQGISEE</sequence>
<accession>A0A843XV89</accession>
<keyword evidence="2" id="KW-1185">Reference proteome</keyword>
<reference evidence="1" key="1">
    <citation type="submission" date="2017-07" db="EMBL/GenBank/DDBJ databases">
        <title>Taro Niue Genome Assembly and Annotation.</title>
        <authorList>
            <person name="Atibalentja N."/>
            <person name="Keating K."/>
            <person name="Fields C.J."/>
        </authorList>
    </citation>
    <scope>NUCLEOTIDE SEQUENCE</scope>
    <source>
        <strain evidence="1">Niue_2</strain>
        <tissue evidence="1">Leaf</tissue>
    </source>
</reference>
<proteinExistence type="predicted"/>
<evidence type="ECO:0000313" key="2">
    <source>
        <dbReference type="Proteomes" id="UP000652761"/>
    </source>
</evidence>
<gene>
    <name evidence="1" type="ORF">Taro_056259</name>
</gene>
<dbReference type="EMBL" id="NMUH01015378">
    <property type="protein sequence ID" value="MQM23196.1"/>
    <property type="molecule type" value="Genomic_DNA"/>
</dbReference>
<evidence type="ECO:0000313" key="1">
    <source>
        <dbReference type="EMBL" id="MQM23196.1"/>
    </source>
</evidence>
<protein>
    <submittedName>
        <fullName evidence="1">Uncharacterized protein</fullName>
    </submittedName>
</protein>
<dbReference type="AlphaFoldDB" id="A0A843XV89"/>
<dbReference type="Proteomes" id="UP000652761">
    <property type="component" value="Unassembled WGS sequence"/>
</dbReference>
<comment type="caution">
    <text evidence="1">The sequence shown here is derived from an EMBL/GenBank/DDBJ whole genome shotgun (WGS) entry which is preliminary data.</text>
</comment>
<organism evidence="1 2">
    <name type="scientific">Colocasia esculenta</name>
    <name type="common">Wild taro</name>
    <name type="synonym">Arum esculentum</name>
    <dbReference type="NCBI Taxonomy" id="4460"/>
    <lineage>
        <taxon>Eukaryota</taxon>
        <taxon>Viridiplantae</taxon>
        <taxon>Streptophyta</taxon>
        <taxon>Embryophyta</taxon>
        <taxon>Tracheophyta</taxon>
        <taxon>Spermatophyta</taxon>
        <taxon>Magnoliopsida</taxon>
        <taxon>Liliopsida</taxon>
        <taxon>Araceae</taxon>
        <taxon>Aroideae</taxon>
        <taxon>Colocasieae</taxon>
        <taxon>Colocasia</taxon>
    </lineage>
</organism>
<name>A0A843XV89_COLES</name>